<sequence>MRTVMRFVNHRIIPLARKRPVVSAKCLYEGCGWTAETSDDLAVVDRQGMSHTGLSPHHAMFGRTFEDVAIVQRVSQWPTTTGRSSPASPDY</sequence>
<gene>
    <name evidence="2" type="ORF">Sspor_28930</name>
</gene>
<dbReference type="Proteomes" id="UP000608522">
    <property type="component" value="Unassembled WGS sequence"/>
</dbReference>
<protein>
    <recommendedName>
        <fullName evidence="1">DUF7848 domain-containing protein</fullName>
    </recommendedName>
</protein>
<organism evidence="2 3">
    <name type="scientific">Streptomyces spororaveus</name>
    <dbReference type="NCBI Taxonomy" id="284039"/>
    <lineage>
        <taxon>Bacteria</taxon>
        <taxon>Bacillati</taxon>
        <taxon>Actinomycetota</taxon>
        <taxon>Actinomycetes</taxon>
        <taxon>Kitasatosporales</taxon>
        <taxon>Streptomycetaceae</taxon>
        <taxon>Streptomyces</taxon>
    </lineage>
</organism>
<evidence type="ECO:0000313" key="3">
    <source>
        <dbReference type="Proteomes" id="UP000608522"/>
    </source>
</evidence>
<evidence type="ECO:0000313" key="2">
    <source>
        <dbReference type="EMBL" id="GHI77332.1"/>
    </source>
</evidence>
<accession>A0ABQ3TAC7</accession>
<dbReference type="InterPro" id="IPR057170">
    <property type="entry name" value="DUF7848"/>
</dbReference>
<proteinExistence type="predicted"/>
<dbReference type="EMBL" id="BNED01000005">
    <property type="protein sequence ID" value="GHI77332.1"/>
    <property type="molecule type" value="Genomic_DNA"/>
</dbReference>
<comment type="caution">
    <text evidence="2">The sequence shown here is derived from an EMBL/GenBank/DDBJ whole genome shotgun (WGS) entry which is preliminary data.</text>
</comment>
<reference evidence="3" key="1">
    <citation type="submission" date="2023-07" db="EMBL/GenBank/DDBJ databases">
        <title>Whole genome shotgun sequence of Streptomyces spororaveus NBRC 15456.</title>
        <authorList>
            <person name="Komaki H."/>
            <person name="Tamura T."/>
        </authorList>
    </citation>
    <scope>NUCLEOTIDE SEQUENCE [LARGE SCALE GENOMIC DNA]</scope>
    <source>
        <strain evidence="3">NBRC 15456</strain>
    </source>
</reference>
<keyword evidence="3" id="KW-1185">Reference proteome</keyword>
<name>A0ABQ3TAC7_9ACTN</name>
<evidence type="ECO:0000259" key="1">
    <source>
        <dbReference type="Pfam" id="PF25232"/>
    </source>
</evidence>
<dbReference type="Pfam" id="PF25232">
    <property type="entry name" value="DUF7848"/>
    <property type="match status" value="1"/>
</dbReference>
<feature type="domain" description="DUF7848" evidence="1">
    <location>
        <begin position="2"/>
        <end position="69"/>
    </location>
</feature>